<sequence length="51" mass="5555">MVQHSEVGPASGSLFINGGSDKMIFKKFVELVGDPNASVIIWSEKAEEVFE</sequence>
<name>A0A916NVN3_9BACL</name>
<comment type="caution">
    <text evidence="1">The sequence shown here is derived from an EMBL/GenBank/DDBJ whole genome shotgun (WGS) entry which is preliminary data.</text>
</comment>
<dbReference type="Proteomes" id="UP000693672">
    <property type="component" value="Unassembled WGS sequence"/>
</dbReference>
<evidence type="ECO:0000313" key="2">
    <source>
        <dbReference type="Proteomes" id="UP000693672"/>
    </source>
</evidence>
<dbReference type="AlphaFoldDB" id="A0A916NVN3"/>
<evidence type="ECO:0000313" key="1">
    <source>
        <dbReference type="EMBL" id="CAG7609526.1"/>
    </source>
</evidence>
<keyword evidence="2" id="KW-1185">Reference proteome</keyword>
<reference evidence="1" key="1">
    <citation type="submission" date="2021-06" db="EMBL/GenBank/DDBJ databases">
        <authorList>
            <person name="Criscuolo A."/>
        </authorList>
    </citation>
    <scope>NUCLEOTIDE SEQUENCE</scope>
    <source>
        <strain evidence="1">CIP111600</strain>
    </source>
</reference>
<dbReference type="RefSeq" id="WP_218090987.1">
    <property type="nucleotide sequence ID" value="NZ_CAJVAS010000003.1"/>
</dbReference>
<dbReference type="EMBL" id="CAJVAS010000003">
    <property type="protein sequence ID" value="CAG7609526.1"/>
    <property type="molecule type" value="Genomic_DNA"/>
</dbReference>
<organism evidence="1 2">
    <name type="scientific">Paenibacillus solanacearum</name>
    <dbReference type="NCBI Taxonomy" id="2048548"/>
    <lineage>
        <taxon>Bacteria</taxon>
        <taxon>Bacillati</taxon>
        <taxon>Bacillota</taxon>
        <taxon>Bacilli</taxon>
        <taxon>Bacillales</taxon>
        <taxon>Paenibacillaceae</taxon>
        <taxon>Paenibacillus</taxon>
    </lineage>
</organism>
<accession>A0A916NVN3</accession>
<proteinExistence type="predicted"/>
<gene>
    <name evidence="1" type="ORF">PAESOLCIP111_01179</name>
</gene>
<protein>
    <submittedName>
        <fullName evidence="1">Uncharacterized protein</fullName>
    </submittedName>
</protein>